<dbReference type="RefSeq" id="WP_377023816.1">
    <property type="nucleotide sequence ID" value="NZ_JBHLTS010000023.1"/>
</dbReference>
<sequence>MNLDNIFPLIVPRSYYTEGAWELPHQQFNNKEFLLTWVFFNSPGAMTYINKNEFSELNENNNGWQQKAFENLRHSITNKENFFTHEGTMRDGKGKKFLVFMHSDGIGSSRILLSHELSKAFPEGYYVAFPDRSCGLVMSSAVSGDELKEIKQLINNMYKNATTAMSGQLYTSGNFLLPAEWLLPMDEDFSNTLIDKARKAIGV</sequence>
<reference evidence="1 2" key="1">
    <citation type="submission" date="2024-09" db="EMBL/GenBank/DDBJ databases">
        <authorList>
            <person name="Sun Q."/>
            <person name="Mori K."/>
        </authorList>
    </citation>
    <scope>NUCLEOTIDE SEQUENCE [LARGE SCALE GENOMIC DNA]</scope>
    <source>
        <strain evidence="1 2">NCAIM B.02415</strain>
    </source>
</reference>
<accession>A0ABV6L9C4</accession>
<name>A0ABV6L9C4_9SPHI</name>
<dbReference type="Proteomes" id="UP001589828">
    <property type="component" value="Unassembled WGS sequence"/>
</dbReference>
<comment type="caution">
    <text evidence="1">The sequence shown here is derived from an EMBL/GenBank/DDBJ whole genome shotgun (WGS) entry which is preliminary data.</text>
</comment>
<evidence type="ECO:0000313" key="2">
    <source>
        <dbReference type="Proteomes" id="UP001589828"/>
    </source>
</evidence>
<gene>
    <name evidence="1" type="ORF">ACFFGT_17465</name>
</gene>
<dbReference type="EMBL" id="JBHLTS010000023">
    <property type="protein sequence ID" value="MFC0516015.1"/>
    <property type="molecule type" value="Genomic_DNA"/>
</dbReference>
<keyword evidence="2" id="KW-1185">Reference proteome</keyword>
<proteinExistence type="predicted"/>
<evidence type="ECO:0000313" key="1">
    <source>
        <dbReference type="EMBL" id="MFC0516015.1"/>
    </source>
</evidence>
<organism evidence="1 2">
    <name type="scientific">Mucilaginibacter angelicae</name>
    <dbReference type="NCBI Taxonomy" id="869718"/>
    <lineage>
        <taxon>Bacteria</taxon>
        <taxon>Pseudomonadati</taxon>
        <taxon>Bacteroidota</taxon>
        <taxon>Sphingobacteriia</taxon>
        <taxon>Sphingobacteriales</taxon>
        <taxon>Sphingobacteriaceae</taxon>
        <taxon>Mucilaginibacter</taxon>
    </lineage>
</organism>
<protein>
    <submittedName>
        <fullName evidence="1">Uncharacterized protein</fullName>
    </submittedName>
</protein>